<evidence type="ECO:0000256" key="1">
    <source>
        <dbReference type="SAM" id="MobiDB-lite"/>
    </source>
</evidence>
<accession>A0A7S4HSF2</accession>
<feature type="domain" description="PDZ" evidence="2">
    <location>
        <begin position="1241"/>
        <end position="1305"/>
    </location>
</feature>
<feature type="compositionally biased region" description="Polar residues" evidence="1">
    <location>
        <begin position="341"/>
        <end position="363"/>
    </location>
</feature>
<feature type="region of interest" description="Disordered" evidence="1">
    <location>
        <begin position="1113"/>
        <end position="1182"/>
    </location>
</feature>
<feature type="compositionally biased region" description="Low complexity" evidence="1">
    <location>
        <begin position="268"/>
        <end position="310"/>
    </location>
</feature>
<dbReference type="CDD" id="cd00136">
    <property type="entry name" value="PDZ_canonical"/>
    <property type="match status" value="1"/>
</dbReference>
<proteinExistence type="predicted"/>
<dbReference type="PANTHER" id="PTHR38909:SF1">
    <property type="entry name" value="G PROTEIN GAMMA DOMAIN-CONTAINING PROTEIN"/>
    <property type="match status" value="1"/>
</dbReference>
<feature type="region of interest" description="Disordered" evidence="1">
    <location>
        <begin position="663"/>
        <end position="697"/>
    </location>
</feature>
<dbReference type="InterPro" id="IPR036034">
    <property type="entry name" value="PDZ_sf"/>
</dbReference>
<organism evidence="3">
    <name type="scientific">Odontella aurita</name>
    <dbReference type="NCBI Taxonomy" id="265563"/>
    <lineage>
        <taxon>Eukaryota</taxon>
        <taxon>Sar</taxon>
        <taxon>Stramenopiles</taxon>
        <taxon>Ochrophyta</taxon>
        <taxon>Bacillariophyta</taxon>
        <taxon>Mediophyceae</taxon>
        <taxon>Biddulphiophycidae</taxon>
        <taxon>Eupodiscales</taxon>
        <taxon>Odontellaceae</taxon>
        <taxon>Odontella</taxon>
    </lineage>
</organism>
<gene>
    <name evidence="3" type="ORF">OAUR00152_LOCUS3421</name>
</gene>
<feature type="region of interest" description="Disordered" evidence="1">
    <location>
        <begin position="819"/>
        <end position="864"/>
    </location>
</feature>
<feature type="region of interest" description="Disordered" evidence="1">
    <location>
        <begin position="264"/>
        <end position="370"/>
    </location>
</feature>
<dbReference type="SUPFAM" id="SSF50156">
    <property type="entry name" value="PDZ domain-like"/>
    <property type="match status" value="1"/>
</dbReference>
<feature type="compositionally biased region" description="Polar residues" evidence="1">
    <location>
        <begin position="674"/>
        <end position="691"/>
    </location>
</feature>
<feature type="compositionally biased region" description="Low complexity" evidence="1">
    <location>
        <begin position="906"/>
        <end position="928"/>
    </location>
</feature>
<dbReference type="Gene3D" id="2.30.42.10">
    <property type="match status" value="1"/>
</dbReference>
<feature type="compositionally biased region" description="Polar residues" evidence="1">
    <location>
        <begin position="752"/>
        <end position="761"/>
    </location>
</feature>
<feature type="compositionally biased region" description="Basic and acidic residues" evidence="1">
    <location>
        <begin position="664"/>
        <end position="673"/>
    </location>
</feature>
<feature type="compositionally biased region" description="Low complexity" evidence="1">
    <location>
        <begin position="1082"/>
        <end position="1093"/>
    </location>
</feature>
<dbReference type="InterPro" id="IPR001478">
    <property type="entry name" value="PDZ"/>
</dbReference>
<dbReference type="SMART" id="SM00228">
    <property type="entry name" value="PDZ"/>
    <property type="match status" value="1"/>
</dbReference>
<name>A0A7S4HSF2_9STRA</name>
<reference evidence="3" key="1">
    <citation type="submission" date="2021-01" db="EMBL/GenBank/DDBJ databases">
        <authorList>
            <person name="Corre E."/>
            <person name="Pelletier E."/>
            <person name="Niang G."/>
            <person name="Scheremetjew M."/>
            <person name="Finn R."/>
            <person name="Kale V."/>
            <person name="Holt S."/>
            <person name="Cochrane G."/>
            <person name="Meng A."/>
            <person name="Brown T."/>
            <person name="Cohen L."/>
        </authorList>
    </citation>
    <scope>NUCLEOTIDE SEQUENCE</scope>
    <source>
        <strain evidence="3">Isolate 1302-5</strain>
    </source>
</reference>
<feature type="compositionally biased region" description="Low complexity" evidence="1">
    <location>
        <begin position="1152"/>
        <end position="1177"/>
    </location>
</feature>
<feature type="region of interest" description="Disordered" evidence="1">
    <location>
        <begin position="884"/>
        <end position="930"/>
    </location>
</feature>
<feature type="region of interest" description="Disordered" evidence="1">
    <location>
        <begin position="781"/>
        <end position="805"/>
    </location>
</feature>
<feature type="compositionally biased region" description="Polar residues" evidence="1">
    <location>
        <begin position="1036"/>
        <end position="1046"/>
    </location>
</feature>
<protein>
    <recommendedName>
        <fullName evidence="2">PDZ domain-containing protein</fullName>
    </recommendedName>
</protein>
<feature type="compositionally biased region" description="Basic and acidic residues" evidence="1">
    <location>
        <begin position="974"/>
        <end position="990"/>
    </location>
</feature>
<feature type="region of interest" description="Disordered" evidence="1">
    <location>
        <begin position="1063"/>
        <end position="1093"/>
    </location>
</feature>
<evidence type="ECO:0000313" key="3">
    <source>
        <dbReference type="EMBL" id="CAE2207951.1"/>
    </source>
</evidence>
<dbReference type="EMBL" id="HBKQ01004949">
    <property type="protein sequence ID" value="CAE2207951.1"/>
    <property type="molecule type" value="Transcribed_RNA"/>
</dbReference>
<dbReference type="PANTHER" id="PTHR38909">
    <property type="entry name" value="G PROTEIN GAMMA DOMAIN-CONTAINING PROTEIN"/>
    <property type="match status" value="1"/>
</dbReference>
<feature type="region of interest" description="Disordered" evidence="1">
    <location>
        <begin position="740"/>
        <end position="761"/>
    </location>
</feature>
<dbReference type="Pfam" id="PF00595">
    <property type="entry name" value="PDZ"/>
    <property type="match status" value="1"/>
</dbReference>
<feature type="region of interest" description="Disordered" evidence="1">
    <location>
        <begin position="424"/>
        <end position="447"/>
    </location>
</feature>
<feature type="region of interest" description="Disordered" evidence="1">
    <location>
        <begin position="1309"/>
        <end position="1343"/>
    </location>
</feature>
<feature type="region of interest" description="Disordered" evidence="1">
    <location>
        <begin position="1020"/>
        <end position="1046"/>
    </location>
</feature>
<evidence type="ECO:0000259" key="2">
    <source>
        <dbReference type="PROSITE" id="PS50106"/>
    </source>
</evidence>
<sequence length="1356" mass="140888">MKSAMNGSCWPGRSSVARISWNAVGNKRGGFQPKGATLLLLALLAQLSQSLAGLRGSDDGEFEGLAIVPVDLTSNDTRASRPLDVAREYLSRRTQVIEVRSVHIELTVALHFVGDDAAALLSARDPTNSVVRRFCSAVNGQAGGSQARKSAEEDSLTLFTRLETGCEILSTNQIYTYGDPPGPSYSSLEISFRQEVFLSPIGNGTLDGGDAPLVDRVTRHSSSGFEKGNGGRARFRKRLKMFDSEPVTAFDAVEDIDLINAMSPPLARPTASPSREPTSTSPTRIPTSSPATPTSASPTLVTTTSPTAAPETVAPSRIPTFVPTKTTSSPTTTPVTVRPSLITSLSVTTEPTSSPYWQHSSEGPSDEVLNSDARDEVHGNAAKMSDTGGGGPKVPTAAIAAAAGAALGVLAVGLFTLWRCRTEDDDSIHGGKPKQPPTSSTSPSTRMRRSIDAVAPSGDHPPPAPPSATSSVVRLGARRAPPVPSVVALPEGGEVGSVADSTLGDRTAGRKPQLAVRPPASILKSSMRHGNGNGWCSNSIAASSQISSLESGTIGAGGDRTLGGFSLEAAIKECSARDEEVISSDTFYGNDAHADIEKGKSSSQQHNINVSTVGIAQLSGAIVREEGNEGNICSTAGGDTSSESLAGTTSLMGASYQSAMYSSSKEDEKEISRNRTTLNEPNLGIENSSDGDVTPRASGTRIANLNVDLEDSLLFPLHTEDRVEPSSYLPNNLVEDYSLEQSRMNSPPPPSLQSTSDSQTSWSEVFAAGTAAILSASFEQATSNDAENEDADKPAPDTPTVPSPKIKDTEVFLTELDASQTYSPPDFPDSGPLRDANSSDGRNSSVNCAQEENEGNESCSGLNDEDRGEWHGYLLKPGPVGQSVGHCLSDTGSAVSSIPPPPPNYPSSLESAEGESLLSSAKDSSASKVFGSSIEGDALSSEYDQSVALGWLGKSNGTQAADVAAGPANGGLRDQVENTNKARTESREAGEAGISKVKSAGRSEIDWAYVAKVAATNGLGKDVPGKQVAERPDPTESMTHATGQSPSNVSLAVVVAQQASLSSKVSVDSKSPNCDEKNDNASTSSSSSGGNTNPWLIDAVAGALGPRSVAADLESLSERSNRSNKSQRSSGLGSPVKSVRGSSNHAGSKRCSTATDVSAASVASSRASHQSRRSQNSTASAKSITSDLIRLEAQLKAIGSSQNGSPMKVTRSFGSDIGLSSGNHVTPSPPKTTRYIGRRARITVEAPPGRLGVILANRSDGKGTVVSALRTSSPLAGKLNPGDRLEAVDGEDVSEMKVSEVTAIMARKSDRKRTLSVVTPGKIRLGQPSLSSPRSSKKDSASLPLVRDIVVAGGCG</sequence>
<feature type="region of interest" description="Disordered" evidence="1">
    <location>
        <begin position="962"/>
        <end position="993"/>
    </location>
</feature>
<feature type="compositionally biased region" description="Polar residues" evidence="1">
    <location>
        <begin position="836"/>
        <end position="861"/>
    </location>
</feature>
<feature type="compositionally biased region" description="Low complexity" evidence="1">
    <location>
        <begin position="319"/>
        <end position="340"/>
    </location>
</feature>
<dbReference type="PROSITE" id="PS50106">
    <property type="entry name" value="PDZ"/>
    <property type="match status" value="1"/>
</dbReference>